<protein>
    <submittedName>
        <fullName evidence="1">AhpC/Tsa family protein, selenocysteine-containing</fullName>
    </submittedName>
</protein>
<dbReference type="OrthoDB" id="9809746at2"/>
<dbReference type="EMBL" id="FWWW01000070">
    <property type="protein sequence ID" value="SMB95851.1"/>
    <property type="molecule type" value="Genomic_DNA"/>
</dbReference>
<reference evidence="1 2" key="1">
    <citation type="submission" date="2017-04" db="EMBL/GenBank/DDBJ databases">
        <authorList>
            <person name="Afonso C.L."/>
            <person name="Miller P.J."/>
            <person name="Scott M.A."/>
            <person name="Spackman E."/>
            <person name="Goraichik I."/>
            <person name="Dimitrov K.M."/>
            <person name="Suarez D.L."/>
            <person name="Swayne D.E."/>
        </authorList>
    </citation>
    <scope>NUCLEOTIDE SEQUENCE [LARGE SCALE GENOMIC DNA]</scope>
    <source>
        <strain evidence="1 2">DSM 11622</strain>
    </source>
</reference>
<dbReference type="Gene3D" id="3.40.30.10">
    <property type="entry name" value="Glutaredoxin"/>
    <property type="match status" value="1"/>
</dbReference>
<evidence type="ECO:0000313" key="2">
    <source>
        <dbReference type="Proteomes" id="UP000192266"/>
    </source>
</evidence>
<evidence type="ECO:0000313" key="1">
    <source>
        <dbReference type="EMBL" id="SMB95851.1"/>
    </source>
</evidence>
<dbReference type="InterPro" id="IPR036249">
    <property type="entry name" value="Thioredoxin-like_sf"/>
</dbReference>
<accession>A0A1W1VRZ0</accession>
<dbReference type="STRING" id="645990.SAMN00120144_0486"/>
<sequence>MLSDVGNEVARQYGLAYSIGEAVYTTLKGVGINLEEYNNDDSGELPLTATFVISSEGVIVWAETDADFKRRPDPTTIFPALAAL</sequence>
<keyword evidence="2" id="KW-1185">Reference proteome</keyword>
<dbReference type="Proteomes" id="UP000192266">
    <property type="component" value="Unassembled WGS sequence"/>
</dbReference>
<gene>
    <name evidence="1" type="ORF">SAMN00120144_0486</name>
</gene>
<name>A0A1W1VRZ0_9BACT</name>
<proteinExistence type="predicted"/>
<dbReference type="AlphaFoldDB" id="A0A1W1VRZ0"/>
<organism evidence="1 2">
    <name type="scientific">Hymenobacter roseosalivarius DSM 11622</name>
    <dbReference type="NCBI Taxonomy" id="645990"/>
    <lineage>
        <taxon>Bacteria</taxon>
        <taxon>Pseudomonadati</taxon>
        <taxon>Bacteroidota</taxon>
        <taxon>Cytophagia</taxon>
        <taxon>Cytophagales</taxon>
        <taxon>Hymenobacteraceae</taxon>
        <taxon>Hymenobacter</taxon>
    </lineage>
</organism>
<dbReference type="SUPFAM" id="SSF52833">
    <property type="entry name" value="Thioredoxin-like"/>
    <property type="match status" value="1"/>
</dbReference>